<sequence>MDLSVDNQEILIESGEAKISEHKTASFTVPVHSIPRFTSPAATFPAVSVPGATCRLLILRSSFQLSGCYSSRFYSTSSAFTAPARPA</sequence>
<keyword evidence="2" id="KW-1185">Reference proteome</keyword>
<reference evidence="1 2" key="1">
    <citation type="submission" date="2016-03" db="EMBL/GenBank/DDBJ databases">
        <title>EvidentialGene: Evidence-directed Construction of Genes on Genomes.</title>
        <authorList>
            <person name="Gilbert D.G."/>
            <person name="Choi J.-H."/>
            <person name="Mockaitis K."/>
            <person name="Colbourne J."/>
            <person name="Pfrender M."/>
        </authorList>
    </citation>
    <scope>NUCLEOTIDE SEQUENCE [LARGE SCALE GENOMIC DNA]</scope>
    <source>
        <strain evidence="1 2">Xinb3</strain>
        <tissue evidence="1">Complete organism</tissue>
    </source>
</reference>
<comment type="caution">
    <text evidence="1">The sequence shown here is derived from an EMBL/GenBank/DDBJ whole genome shotgun (WGS) entry which is preliminary data.</text>
</comment>
<protein>
    <submittedName>
        <fullName evidence="1">Uncharacterized protein</fullName>
    </submittedName>
</protein>
<dbReference type="Proteomes" id="UP000076858">
    <property type="component" value="Unassembled WGS sequence"/>
</dbReference>
<evidence type="ECO:0000313" key="1">
    <source>
        <dbReference type="EMBL" id="KZS02826.1"/>
    </source>
</evidence>
<gene>
    <name evidence="1" type="ORF">APZ42_034590</name>
</gene>
<organism evidence="1 2">
    <name type="scientific">Daphnia magna</name>
    <dbReference type="NCBI Taxonomy" id="35525"/>
    <lineage>
        <taxon>Eukaryota</taxon>
        <taxon>Metazoa</taxon>
        <taxon>Ecdysozoa</taxon>
        <taxon>Arthropoda</taxon>
        <taxon>Crustacea</taxon>
        <taxon>Branchiopoda</taxon>
        <taxon>Diplostraca</taxon>
        <taxon>Cladocera</taxon>
        <taxon>Anomopoda</taxon>
        <taxon>Daphniidae</taxon>
        <taxon>Daphnia</taxon>
    </lineage>
</organism>
<dbReference type="EMBL" id="LRGB01003393">
    <property type="protein sequence ID" value="KZS02826.1"/>
    <property type="molecule type" value="Genomic_DNA"/>
</dbReference>
<accession>A0A164K0F3</accession>
<proteinExistence type="predicted"/>
<evidence type="ECO:0000313" key="2">
    <source>
        <dbReference type="Proteomes" id="UP000076858"/>
    </source>
</evidence>
<dbReference type="AlphaFoldDB" id="A0A164K0F3"/>
<name>A0A164K0F3_9CRUS</name>